<evidence type="ECO:0000313" key="2">
    <source>
        <dbReference type="EMBL" id="MFD0762973.1"/>
    </source>
</evidence>
<keyword evidence="1" id="KW-0812">Transmembrane</keyword>
<organism evidence="2 3">
    <name type="scientific">Lutibacter aestuarii</name>
    <dbReference type="NCBI Taxonomy" id="861111"/>
    <lineage>
        <taxon>Bacteria</taxon>
        <taxon>Pseudomonadati</taxon>
        <taxon>Bacteroidota</taxon>
        <taxon>Flavobacteriia</taxon>
        <taxon>Flavobacteriales</taxon>
        <taxon>Flavobacteriaceae</taxon>
        <taxon>Lutibacter</taxon>
    </lineage>
</organism>
<reference evidence="3" key="1">
    <citation type="journal article" date="2019" name="Int. J. Syst. Evol. Microbiol.">
        <title>The Global Catalogue of Microorganisms (GCM) 10K type strain sequencing project: providing services to taxonomists for standard genome sequencing and annotation.</title>
        <authorList>
            <consortium name="The Broad Institute Genomics Platform"/>
            <consortium name="The Broad Institute Genome Sequencing Center for Infectious Disease"/>
            <person name="Wu L."/>
            <person name="Ma J."/>
        </authorList>
    </citation>
    <scope>NUCLEOTIDE SEQUENCE [LARGE SCALE GENOMIC DNA]</scope>
    <source>
        <strain evidence="3">CCUG 60022</strain>
    </source>
</reference>
<gene>
    <name evidence="2" type="ORF">ACFQZW_12855</name>
</gene>
<comment type="caution">
    <text evidence="2">The sequence shown here is derived from an EMBL/GenBank/DDBJ whole genome shotgun (WGS) entry which is preliminary data.</text>
</comment>
<proteinExistence type="predicted"/>
<keyword evidence="3" id="KW-1185">Reference proteome</keyword>
<protein>
    <submittedName>
        <fullName evidence="2">Uncharacterized protein</fullName>
    </submittedName>
</protein>
<sequence length="89" mass="10540">MTVEQKNYLKNNWLTLANLLVLLTLAYNLGVSQTKIEKDIDVLKLHANDINLHMPFEKKIEVFVPRVELDSRLKNMETMLERIEQKMDR</sequence>
<dbReference type="EMBL" id="JBHTIC010000020">
    <property type="protein sequence ID" value="MFD0762973.1"/>
    <property type="molecule type" value="Genomic_DNA"/>
</dbReference>
<evidence type="ECO:0000313" key="3">
    <source>
        <dbReference type="Proteomes" id="UP001597032"/>
    </source>
</evidence>
<dbReference type="RefSeq" id="WP_386783504.1">
    <property type="nucleotide sequence ID" value="NZ_JBHTIC010000020.1"/>
</dbReference>
<name>A0ABW2Z8G9_9FLAO</name>
<evidence type="ECO:0000256" key="1">
    <source>
        <dbReference type="SAM" id="Phobius"/>
    </source>
</evidence>
<keyword evidence="1" id="KW-0472">Membrane</keyword>
<keyword evidence="1" id="KW-1133">Transmembrane helix</keyword>
<accession>A0ABW2Z8G9</accession>
<feature type="transmembrane region" description="Helical" evidence="1">
    <location>
        <begin position="12"/>
        <end position="30"/>
    </location>
</feature>
<dbReference type="Proteomes" id="UP001597032">
    <property type="component" value="Unassembled WGS sequence"/>
</dbReference>